<reference evidence="2" key="1">
    <citation type="submission" date="2021-12" db="EMBL/GenBank/DDBJ databases">
        <authorList>
            <person name="King R."/>
        </authorList>
    </citation>
    <scope>NUCLEOTIDE SEQUENCE</scope>
</reference>
<dbReference type="OrthoDB" id="7479476at2759"/>
<name>A0A9N8Q207_CHRIL</name>
<evidence type="ECO:0000313" key="2">
    <source>
        <dbReference type="EMBL" id="CAD0206775.1"/>
    </source>
</evidence>
<evidence type="ECO:0000256" key="1">
    <source>
        <dbReference type="SAM" id="MobiDB-lite"/>
    </source>
</evidence>
<proteinExistence type="predicted"/>
<evidence type="ECO:0000313" key="3">
    <source>
        <dbReference type="Proteomes" id="UP001154114"/>
    </source>
</evidence>
<dbReference type="EMBL" id="LR824032">
    <property type="protein sequence ID" value="CAD0206775.1"/>
    <property type="molecule type" value="Genomic_DNA"/>
</dbReference>
<keyword evidence="3" id="KW-1185">Reference proteome</keyword>
<feature type="compositionally biased region" description="Basic and acidic residues" evidence="1">
    <location>
        <begin position="363"/>
        <end position="380"/>
    </location>
</feature>
<feature type="compositionally biased region" description="Basic and acidic residues" evidence="1">
    <location>
        <begin position="252"/>
        <end position="269"/>
    </location>
</feature>
<dbReference type="AlphaFoldDB" id="A0A9N8Q207"/>
<gene>
    <name evidence="2" type="ORF">CINC_LOCUS9065</name>
</gene>
<protein>
    <submittedName>
        <fullName evidence="2">Uncharacterized protein</fullName>
    </submittedName>
</protein>
<organism evidence="2 3">
    <name type="scientific">Chrysodeixis includens</name>
    <name type="common">Soybean looper</name>
    <name type="synonym">Pseudoplusia includens</name>
    <dbReference type="NCBI Taxonomy" id="689277"/>
    <lineage>
        <taxon>Eukaryota</taxon>
        <taxon>Metazoa</taxon>
        <taxon>Ecdysozoa</taxon>
        <taxon>Arthropoda</taxon>
        <taxon>Hexapoda</taxon>
        <taxon>Insecta</taxon>
        <taxon>Pterygota</taxon>
        <taxon>Neoptera</taxon>
        <taxon>Endopterygota</taxon>
        <taxon>Lepidoptera</taxon>
        <taxon>Glossata</taxon>
        <taxon>Ditrysia</taxon>
        <taxon>Noctuoidea</taxon>
        <taxon>Noctuidae</taxon>
        <taxon>Plusiinae</taxon>
        <taxon>Chrysodeixis</taxon>
    </lineage>
</organism>
<accession>A0A9N8Q207</accession>
<sequence length="430" mass="47402">MGTDYQAAKPELLAIYRLEFYKNKKNWKLGKDRKPTPPLQTPKHKSAFNETYDVQLHEELEPEPPLNDAFLHVPPLDDPYPEPYPEPLLVRPAQAPDLVHEAWPAQQWIDPGLEDQQEWCGADAEGVPADVACPELYAPPYAQRLWPPVYILGDAYAAQCSPPRELLALAEHWVQHCEAAPEHDQLAPHSSEIDLSAAGHAQCGCISSQSLRSLGAGAVLRALRSHAAALRLILRELAARHAPPSPYSSPPYEERPTRDTDPPHLHDRLLAASRMPTPTPSPTPDRDPFCDMTPSAGRGRGRGRRVIGLNCAQCGCISSQSLRSLGAGAVLRALRSHAAALRLILRELAARHAPPSPYSSPPYEERPTRDTDPPHLHDRLLAASRMPTPTPTPSPTPDRDPFCDMMPSAGRGRGRGRRVIGLNCGRPYRL</sequence>
<feature type="region of interest" description="Disordered" evidence="1">
    <location>
        <begin position="242"/>
        <end position="301"/>
    </location>
</feature>
<dbReference type="Proteomes" id="UP001154114">
    <property type="component" value="Chromosome 29"/>
</dbReference>
<feature type="region of interest" description="Disordered" evidence="1">
    <location>
        <begin position="352"/>
        <end position="430"/>
    </location>
</feature>